<feature type="transmembrane region" description="Helical" evidence="1">
    <location>
        <begin position="31"/>
        <end position="49"/>
    </location>
</feature>
<gene>
    <name evidence="2" type="ORF">EHQ62_07565</name>
</gene>
<dbReference type="RefSeq" id="WP_167482857.1">
    <property type="nucleotide sequence ID" value="NZ_RQGH01000014.1"/>
</dbReference>
<dbReference type="Proteomes" id="UP000297567">
    <property type="component" value="Unassembled WGS sequence"/>
</dbReference>
<feature type="transmembrane region" description="Helical" evidence="1">
    <location>
        <begin position="124"/>
        <end position="141"/>
    </location>
</feature>
<keyword evidence="1" id="KW-1133">Transmembrane helix</keyword>
<accession>A0A4Z1A1A6</accession>
<evidence type="ECO:0000313" key="3">
    <source>
        <dbReference type="Proteomes" id="UP000297567"/>
    </source>
</evidence>
<evidence type="ECO:0000313" key="2">
    <source>
        <dbReference type="EMBL" id="TGL69844.1"/>
    </source>
</evidence>
<protein>
    <recommendedName>
        <fullName evidence="4">Yip1 domain-containing protein</fullName>
    </recommendedName>
</protein>
<reference evidence="2" key="1">
    <citation type="journal article" date="2019" name="PLoS Negl. Trop. Dis.">
        <title>Revisiting the worldwide diversity of Leptospira species in the environment.</title>
        <authorList>
            <person name="Vincent A.T."/>
            <person name="Schiettekatte O."/>
            <person name="Bourhy P."/>
            <person name="Veyrier F.J."/>
            <person name="Picardeau M."/>
        </authorList>
    </citation>
    <scope>NUCLEOTIDE SEQUENCE [LARGE SCALE GENOMIC DNA]</scope>
    <source>
        <strain evidence="2">201702451</strain>
    </source>
</reference>
<organism evidence="2 3">
    <name type="scientific">Leptospira jelokensis</name>
    <dbReference type="NCBI Taxonomy" id="2484931"/>
    <lineage>
        <taxon>Bacteria</taxon>
        <taxon>Pseudomonadati</taxon>
        <taxon>Spirochaetota</taxon>
        <taxon>Spirochaetia</taxon>
        <taxon>Leptospirales</taxon>
        <taxon>Leptospiraceae</taxon>
        <taxon>Leptospira</taxon>
    </lineage>
</organism>
<feature type="transmembrane region" description="Helical" evidence="1">
    <location>
        <begin position="187"/>
        <end position="204"/>
    </location>
</feature>
<feature type="transmembrane region" description="Helical" evidence="1">
    <location>
        <begin position="147"/>
        <end position="167"/>
    </location>
</feature>
<name>A0A4Z1A1A6_9LEPT</name>
<comment type="caution">
    <text evidence="2">The sequence shown here is derived from an EMBL/GenBank/DDBJ whole genome shotgun (WGS) entry which is preliminary data.</text>
</comment>
<feature type="transmembrane region" description="Helical" evidence="1">
    <location>
        <begin position="81"/>
        <end position="103"/>
    </location>
</feature>
<evidence type="ECO:0008006" key="4">
    <source>
        <dbReference type="Google" id="ProtNLM"/>
    </source>
</evidence>
<keyword evidence="1" id="KW-0472">Membrane</keyword>
<evidence type="ECO:0000256" key="1">
    <source>
        <dbReference type="SAM" id="Phobius"/>
    </source>
</evidence>
<sequence>MMSSILQKLQSPIGWAYRISFSLTQFESKTWFYFATYTLLFFLNCLWNWDAFQEENFNLLTSRHEPNTLIPFWKLYPFQILSIYFLAFTFVTFTSLVLFLLSYAFRLESKKQAFPIVNISFRSFFMFFCILFLGNKILGFFHSYSNYGMVLFAYWMILLSFFVQFYAHSVSNELAKTNSCNPRNLAFISYFLPLSYILMVLVILG</sequence>
<proteinExistence type="predicted"/>
<keyword evidence="3" id="KW-1185">Reference proteome</keyword>
<keyword evidence="1" id="KW-0812">Transmembrane</keyword>
<dbReference type="EMBL" id="RQGH01000014">
    <property type="protein sequence ID" value="TGL69844.1"/>
    <property type="molecule type" value="Genomic_DNA"/>
</dbReference>
<dbReference type="AlphaFoldDB" id="A0A4Z1A1A6"/>